<gene>
    <name evidence="1" type="ORF">Mrose_03359</name>
</gene>
<keyword evidence="2" id="KW-1185">Reference proteome</keyword>
<dbReference type="EMBL" id="QWLA01000103">
    <property type="protein sequence ID" value="RIH82500.1"/>
    <property type="molecule type" value="Genomic_DNA"/>
</dbReference>
<proteinExistence type="predicted"/>
<evidence type="ECO:0000313" key="1">
    <source>
        <dbReference type="EMBL" id="RIH82500.1"/>
    </source>
</evidence>
<dbReference type="Proteomes" id="UP000265341">
    <property type="component" value="Unassembled WGS sequence"/>
</dbReference>
<dbReference type="AlphaFoldDB" id="A0A399EH69"/>
<dbReference type="OrthoDB" id="25768at2"/>
<reference evidence="1 2" key="1">
    <citation type="submission" date="2018-08" db="EMBL/GenBank/DDBJ databases">
        <title>Meiothermus roseus NBRC 110900 genome sequencing project.</title>
        <authorList>
            <person name="Da Costa M.S."/>
            <person name="Albuquerque L."/>
            <person name="Raposo P."/>
            <person name="Froufe H.J.C."/>
            <person name="Barroso C.S."/>
            <person name="Egas C."/>
        </authorList>
    </citation>
    <scope>NUCLEOTIDE SEQUENCE [LARGE SCALE GENOMIC DNA]</scope>
    <source>
        <strain evidence="1 2">NBRC 110900</strain>
    </source>
</reference>
<comment type="caution">
    <text evidence="1">The sequence shown here is derived from an EMBL/GenBank/DDBJ whole genome shotgun (WGS) entry which is preliminary data.</text>
</comment>
<name>A0A399EH69_9DEIN</name>
<evidence type="ECO:0000313" key="2">
    <source>
        <dbReference type="Proteomes" id="UP000265341"/>
    </source>
</evidence>
<accession>A0A399EH69</accession>
<dbReference type="Gene3D" id="1.20.120.660">
    <property type="entry name" value="IL-4 antagonist (De novo design) like domain"/>
    <property type="match status" value="1"/>
</dbReference>
<organism evidence="1 2">
    <name type="scientific">Calidithermus roseus</name>
    <dbReference type="NCBI Taxonomy" id="1644118"/>
    <lineage>
        <taxon>Bacteria</taxon>
        <taxon>Thermotogati</taxon>
        <taxon>Deinococcota</taxon>
        <taxon>Deinococci</taxon>
        <taxon>Thermales</taxon>
        <taxon>Thermaceae</taxon>
        <taxon>Calidithermus</taxon>
    </lineage>
</organism>
<sequence>MEFKVTLSTEEIVRGLKHYRRIAKQDVLRAPETPNPEVFRLHAEARREVYARLAETAETDGPEAVVAKALELYQNLPFVTGTSEDAYPEVKGQENALENFFLMIGLDPKVRREARKARKPIE</sequence>
<protein>
    <submittedName>
        <fullName evidence="1">Uncharacterized protein</fullName>
    </submittedName>
</protein>
<dbReference type="RefSeq" id="WP_026234609.1">
    <property type="nucleotide sequence ID" value="NZ_QWLA01000103.1"/>
</dbReference>